<dbReference type="CDD" id="cd00118">
    <property type="entry name" value="LysM"/>
    <property type="match status" value="1"/>
</dbReference>
<feature type="region of interest" description="Disordered" evidence="5">
    <location>
        <begin position="868"/>
        <end position="907"/>
    </location>
</feature>
<dbReference type="PANTHER" id="PTHR23354">
    <property type="entry name" value="NUCLEOLAR PROTEIN 7/ESTROGEN RECEPTOR COACTIVATOR-RELATED"/>
    <property type="match status" value="1"/>
</dbReference>
<dbReference type="AlphaFoldDB" id="A0A164ZDW0"/>
<organism evidence="8 9">
    <name type="scientific">Daphnia magna</name>
    <dbReference type="NCBI Taxonomy" id="35525"/>
    <lineage>
        <taxon>Eukaryota</taxon>
        <taxon>Metazoa</taxon>
        <taxon>Ecdysozoa</taxon>
        <taxon>Arthropoda</taxon>
        <taxon>Crustacea</taxon>
        <taxon>Branchiopoda</taxon>
        <taxon>Diplostraca</taxon>
        <taxon>Cladocera</taxon>
        <taxon>Anomopoda</taxon>
        <taxon>Daphniidae</taxon>
        <taxon>Daphnia</taxon>
    </lineage>
</organism>
<evidence type="ECO:0000313" key="8">
    <source>
        <dbReference type="EMBL" id="KZS16243.1"/>
    </source>
</evidence>
<dbReference type="STRING" id="35525.A0A164ZDW0"/>
<dbReference type="InterPro" id="IPR036779">
    <property type="entry name" value="LysM_dom_sf"/>
</dbReference>
<evidence type="ECO:0000259" key="6">
    <source>
        <dbReference type="PROSITE" id="PS51782"/>
    </source>
</evidence>
<feature type="compositionally biased region" description="Basic residues" evidence="5">
    <location>
        <begin position="873"/>
        <end position="882"/>
    </location>
</feature>
<feature type="region of interest" description="Disordered" evidence="5">
    <location>
        <begin position="138"/>
        <end position="160"/>
    </location>
</feature>
<dbReference type="GO" id="GO:0005634">
    <property type="term" value="C:nucleus"/>
    <property type="evidence" value="ECO:0007669"/>
    <property type="project" value="TreeGrafter"/>
</dbReference>
<dbReference type="PANTHER" id="PTHR23354:SF62">
    <property type="entry name" value="MUSTARD, ISOFORM V"/>
    <property type="match status" value="1"/>
</dbReference>
<dbReference type="PROSITE" id="PS51886">
    <property type="entry name" value="TLDC"/>
    <property type="match status" value="1"/>
</dbReference>
<dbReference type="SUPFAM" id="SSF54106">
    <property type="entry name" value="LysM domain"/>
    <property type="match status" value="1"/>
</dbReference>
<dbReference type="Pfam" id="PF07534">
    <property type="entry name" value="TLD"/>
    <property type="match status" value="1"/>
</dbReference>
<evidence type="ECO:0000259" key="7">
    <source>
        <dbReference type="PROSITE" id="PS51886"/>
    </source>
</evidence>
<accession>A0A164ZDW0</accession>
<dbReference type="EMBL" id="LRGB01000725">
    <property type="protein sequence ID" value="KZS16243.1"/>
    <property type="molecule type" value="Genomic_DNA"/>
</dbReference>
<dbReference type="Gene3D" id="3.10.350.10">
    <property type="entry name" value="LysM domain"/>
    <property type="match status" value="1"/>
</dbReference>
<evidence type="ECO:0000256" key="5">
    <source>
        <dbReference type="SAM" id="MobiDB-lite"/>
    </source>
</evidence>
<feature type="domain" description="LysM" evidence="6">
    <location>
        <begin position="86"/>
        <end position="129"/>
    </location>
</feature>
<dbReference type="Pfam" id="PF01476">
    <property type="entry name" value="LysM"/>
    <property type="match status" value="1"/>
</dbReference>
<dbReference type="SMART" id="SM00257">
    <property type="entry name" value="LysM"/>
    <property type="match status" value="1"/>
</dbReference>
<feature type="region of interest" description="Disordered" evidence="5">
    <location>
        <begin position="728"/>
        <end position="753"/>
    </location>
</feature>
<dbReference type="OrthoDB" id="26679at2759"/>
<keyword evidence="3" id="KW-0496">Mitochondrion</keyword>
<evidence type="ECO:0000256" key="4">
    <source>
        <dbReference type="ARBA" id="ARBA00040604"/>
    </source>
</evidence>
<dbReference type="InterPro" id="IPR006571">
    <property type="entry name" value="TLDc_dom"/>
</dbReference>
<comment type="similarity">
    <text evidence="2">Belongs to the OXR1 family.</text>
</comment>
<reference evidence="8 9" key="1">
    <citation type="submission" date="2016-03" db="EMBL/GenBank/DDBJ databases">
        <title>EvidentialGene: Evidence-directed Construction of Genes on Genomes.</title>
        <authorList>
            <person name="Gilbert D.G."/>
            <person name="Choi J.-H."/>
            <person name="Mockaitis K."/>
            <person name="Colbourne J."/>
            <person name="Pfrender M."/>
        </authorList>
    </citation>
    <scope>NUCLEOTIDE SEQUENCE [LARGE SCALE GENOMIC DNA]</scope>
    <source>
        <strain evidence="8 9">Xinb3</strain>
        <tissue evidence="8">Complete organism</tissue>
    </source>
</reference>
<feature type="region of interest" description="Disordered" evidence="5">
    <location>
        <begin position="588"/>
        <end position="659"/>
    </location>
</feature>
<feature type="compositionally biased region" description="Low complexity" evidence="5">
    <location>
        <begin position="731"/>
        <end position="750"/>
    </location>
</feature>
<keyword evidence="9" id="KW-1185">Reference proteome</keyword>
<dbReference type="GO" id="GO:0006979">
    <property type="term" value="P:response to oxidative stress"/>
    <property type="evidence" value="ECO:0007669"/>
    <property type="project" value="TreeGrafter"/>
</dbReference>
<comment type="subcellular location">
    <subcellularLocation>
        <location evidence="1">Mitochondrion</location>
    </subcellularLocation>
</comment>
<evidence type="ECO:0000256" key="1">
    <source>
        <dbReference type="ARBA" id="ARBA00004173"/>
    </source>
</evidence>
<gene>
    <name evidence="8" type="ORF">APZ42_017870</name>
</gene>
<evidence type="ECO:0000256" key="3">
    <source>
        <dbReference type="ARBA" id="ARBA00023128"/>
    </source>
</evidence>
<comment type="caution">
    <text evidence="8">The sequence shown here is derived from an EMBL/GenBank/DDBJ whole genome shotgun (WGS) entry which is preliminary data.</text>
</comment>
<evidence type="ECO:0000313" key="9">
    <source>
        <dbReference type="Proteomes" id="UP000076858"/>
    </source>
</evidence>
<dbReference type="GO" id="GO:0005739">
    <property type="term" value="C:mitochondrion"/>
    <property type="evidence" value="ECO:0007669"/>
    <property type="project" value="UniProtKB-SubCell"/>
</dbReference>
<feature type="domain" description="TLDc" evidence="7">
    <location>
        <begin position="950"/>
        <end position="1111"/>
    </location>
</feature>
<dbReference type="PROSITE" id="PS51782">
    <property type="entry name" value="LYSM"/>
    <property type="match status" value="1"/>
</dbReference>
<dbReference type="SMART" id="SM00584">
    <property type="entry name" value="TLDc"/>
    <property type="match status" value="1"/>
</dbReference>
<proteinExistence type="inferred from homology"/>
<feature type="region of interest" description="Disordered" evidence="5">
    <location>
        <begin position="49"/>
        <end position="81"/>
    </location>
</feature>
<feature type="compositionally biased region" description="Low complexity" evidence="5">
    <location>
        <begin position="138"/>
        <end position="148"/>
    </location>
</feature>
<feature type="region of interest" description="Disordered" evidence="5">
    <location>
        <begin position="406"/>
        <end position="457"/>
    </location>
</feature>
<dbReference type="Proteomes" id="UP000076858">
    <property type="component" value="Unassembled WGS sequence"/>
</dbReference>
<name>A0A164ZDW0_9CRUS</name>
<protein>
    <recommendedName>
        <fullName evidence="4">Oxidation resistance protein 1</fullName>
    </recommendedName>
</protein>
<feature type="compositionally biased region" description="Low complexity" evidence="5">
    <location>
        <begin position="640"/>
        <end position="654"/>
    </location>
</feature>
<feature type="compositionally biased region" description="Low complexity" evidence="5">
    <location>
        <begin position="418"/>
        <end position="435"/>
    </location>
</feature>
<evidence type="ECO:0000256" key="2">
    <source>
        <dbReference type="ARBA" id="ARBA00009540"/>
    </source>
</evidence>
<sequence length="1111" mass="120113">MLSPWNTTFFQHTAHPLDRETKSRSVDQSLAAAFDVDVIGGLSRLAGSALGSSTDSGGGGRPGSPIGERRSSGSGGSNSRLTEDTLAYTVQSNDTLTSLAARFDTTPSELVAINKLHSRLIFPGQVLLVPRKDADASRGAAADSEGAGMSATGGESATVGPHMSLNVSIRSSTSNTNINEIGRDSNGGYASPTAERPIEHAFLDSLRPPGSPRFNRVDLSFTSPKSGAGQTGTCSSDLANIEREINNEEILTQMDEEAERLRDRSAYEKFLKIHVRHITDGQGVVAGVLLVTPNTVMFDPNVSDTLVIEHGAEAYGVIAPMEFVVNAALYPDIAHMRLADSKGQPDQPITDPIYFPTNCPLHRKYALLKERAHLKEKETSNPLDVDDLDPAAGILAIAGDIQRRWSEGEDAGGDGSQATAQGDALAEAAASSVPATLEPVRSDDEATQTRTSSLSHDSVDGAVVTVTSKPVCPIIPPPSVVEAAHQSGHVIRLHVKNETSVPASVADASAGGPRKGELDLVDKSSLSCDHSLVSGMRLASSMDKTPSGEREDELCISEELNVTDDDDKDEAFHSSTGSAYEQAINEAMMDDSESRPRHGSTGTTSAMGPHQSGAARSRAMHSSFHRQPRHASGSEPMATSRPQSSSPAPIASSPETRGQRMLKRLSYPLVWMGESLTADSKENSPVLLADKDPNAESVFSKVFSRRLSTENSLKLDSRLVPNLFRGKDQGHQQQQQHNANSSGQSSGGAQPKLGYRSMVSVDDVPELFASLDKLIPKPAQPCDAPPLYLRLRMGKPLNRKGAMTTPIMSYGKKKMKPEYWFSIPRDKADSLCRFFLLWSPDVYGEPGDAECVAKRGFELITEDLEWEEPSPVRRQKPAKKSKGSSGGKRSGEHDVTEDEDDPHGVTSDLAKESWEIVSLNEEVRRALYGSERLSALDLDSYLPDLIGPTEVLTDEYRKQLAKHLPARVEGYPWTLVFSTSQNGFSLSSLYRKMIGIDSPILLVIEDTQGNVFGAITSCEIRVSESFYGTGESLLFAINPKMQIYPWSGDNSYFIQGNNESLAIGAGDGRFGLWLDGDLNQGRSQTCKTFGNDPLSPDEDFWVKTLECWAFM</sequence>
<dbReference type="InterPro" id="IPR018392">
    <property type="entry name" value="LysM"/>
</dbReference>